<dbReference type="EMBL" id="JASCZI010154911">
    <property type="protein sequence ID" value="MED6178210.1"/>
    <property type="molecule type" value="Genomic_DNA"/>
</dbReference>
<sequence length="131" mass="15277">MPATCAMCTYYHSVGTNPVKRESDLSGAGIEPTHELMTCTRIRHASYWLHIMHYLWLLSVFMETEIISDEDIADVAATKKVAEIFFDRLLGMYLQFERRFFWIYLCLPSFWITLSVLSYNNPRYSICVSEG</sequence>
<keyword evidence="1" id="KW-0812">Transmembrane</keyword>
<comment type="caution">
    <text evidence="2">The sequence shown here is derived from an EMBL/GenBank/DDBJ whole genome shotgun (WGS) entry which is preliminary data.</text>
</comment>
<evidence type="ECO:0000313" key="3">
    <source>
        <dbReference type="Proteomes" id="UP001341840"/>
    </source>
</evidence>
<keyword evidence="3" id="KW-1185">Reference proteome</keyword>
<feature type="transmembrane region" description="Helical" evidence="1">
    <location>
        <begin position="100"/>
        <end position="119"/>
    </location>
</feature>
<dbReference type="Proteomes" id="UP001341840">
    <property type="component" value="Unassembled WGS sequence"/>
</dbReference>
<proteinExistence type="predicted"/>
<name>A0ABU6VZJ0_9FABA</name>
<evidence type="ECO:0000256" key="1">
    <source>
        <dbReference type="SAM" id="Phobius"/>
    </source>
</evidence>
<reference evidence="2 3" key="1">
    <citation type="journal article" date="2023" name="Plants (Basel)">
        <title>Bridging the Gap: Combining Genomics and Transcriptomics Approaches to Understand Stylosanthes scabra, an Orphan Legume from the Brazilian Caatinga.</title>
        <authorList>
            <person name="Ferreira-Neto J.R.C."/>
            <person name="da Silva M.D."/>
            <person name="Binneck E."/>
            <person name="de Melo N.F."/>
            <person name="da Silva R.H."/>
            <person name="de Melo A.L.T.M."/>
            <person name="Pandolfi V."/>
            <person name="Bustamante F.O."/>
            <person name="Brasileiro-Vidal A.C."/>
            <person name="Benko-Iseppon A.M."/>
        </authorList>
    </citation>
    <scope>NUCLEOTIDE SEQUENCE [LARGE SCALE GENOMIC DNA]</scope>
    <source>
        <tissue evidence="2">Leaves</tissue>
    </source>
</reference>
<evidence type="ECO:0000313" key="2">
    <source>
        <dbReference type="EMBL" id="MED6178210.1"/>
    </source>
</evidence>
<keyword evidence="1" id="KW-1133">Transmembrane helix</keyword>
<gene>
    <name evidence="2" type="ORF">PIB30_105449</name>
</gene>
<accession>A0ABU6VZJ0</accession>
<organism evidence="2 3">
    <name type="scientific">Stylosanthes scabra</name>
    <dbReference type="NCBI Taxonomy" id="79078"/>
    <lineage>
        <taxon>Eukaryota</taxon>
        <taxon>Viridiplantae</taxon>
        <taxon>Streptophyta</taxon>
        <taxon>Embryophyta</taxon>
        <taxon>Tracheophyta</taxon>
        <taxon>Spermatophyta</taxon>
        <taxon>Magnoliopsida</taxon>
        <taxon>eudicotyledons</taxon>
        <taxon>Gunneridae</taxon>
        <taxon>Pentapetalae</taxon>
        <taxon>rosids</taxon>
        <taxon>fabids</taxon>
        <taxon>Fabales</taxon>
        <taxon>Fabaceae</taxon>
        <taxon>Papilionoideae</taxon>
        <taxon>50 kb inversion clade</taxon>
        <taxon>dalbergioids sensu lato</taxon>
        <taxon>Dalbergieae</taxon>
        <taxon>Pterocarpus clade</taxon>
        <taxon>Stylosanthes</taxon>
    </lineage>
</organism>
<keyword evidence="1" id="KW-0472">Membrane</keyword>
<protein>
    <submittedName>
        <fullName evidence="2">Uncharacterized protein</fullName>
    </submittedName>
</protein>